<protein>
    <submittedName>
        <fullName evidence="2">Uncharacterized protein</fullName>
    </submittedName>
</protein>
<dbReference type="EMBL" id="JACASF010000005">
    <property type="protein sequence ID" value="KAF6477862.1"/>
    <property type="molecule type" value="Genomic_DNA"/>
</dbReference>
<keyword evidence="3" id="KW-1185">Reference proteome</keyword>
<sequence>MTLGLKQQQRRNSTSPPPPSQHSSPTVHDLARRLVALQVSPGSLARPLQEERLLVRLTAPPKPKLSPEAKKCRGDRSQENTFTVSIVLNTMAATVILDTVTVTIIVNTIAATIIVNTITPTVILDTITVTIIVNTIAATCRC</sequence>
<feature type="region of interest" description="Disordered" evidence="1">
    <location>
        <begin position="1"/>
        <end position="27"/>
    </location>
</feature>
<dbReference type="AlphaFoldDB" id="A0A7J8I1N0"/>
<name>A0A7J8I1N0_MOLMO</name>
<dbReference type="Proteomes" id="UP000550707">
    <property type="component" value="Unassembled WGS sequence"/>
</dbReference>
<dbReference type="InParanoid" id="A0A7J8I1N0"/>
<feature type="compositionally biased region" description="Polar residues" evidence="1">
    <location>
        <begin position="1"/>
        <end position="12"/>
    </location>
</feature>
<evidence type="ECO:0000256" key="1">
    <source>
        <dbReference type="SAM" id="MobiDB-lite"/>
    </source>
</evidence>
<organism evidence="2 3">
    <name type="scientific">Molossus molossus</name>
    <name type="common">Pallas' mastiff bat</name>
    <name type="synonym">Vespertilio molossus</name>
    <dbReference type="NCBI Taxonomy" id="27622"/>
    <lineage>
        <taxon>Eukaryota</taxon>
        <taxon>Metazoa</taxon>
        <taxon>Chordata</taxon>
        <taxon>Craniata</taxon>
        <taxon>Vertebrata</taxon>
        <taxon>Euteleostomi</taxon>
        <taxon>Mammalia</taxon>
        <taxon>Eutheria</taxon>
        <taxon>Laurasiatheria</taxon>
        <taxon>Chiroptera</taxon>
        <taxon>Yangochiroptera</taxon>
        <taxon>Molossidae</taxon>
        <taxon>Molossus</taxon>
    </lineage>
</organism>
<gene>
    <name evidence="2" type="ORF">HJG59_010768</name>
</gene>
<proteinExistence type="predicted"/>
<evidence type="ECO:0000313" key="2">
    <source>
        <dbReference type="EMBL" id="KAF6477862.1"/>
    </source>
</evidence>
<comment type="caution">
    <text evidence="2">The sequence shown here is derived from an EMBL/GenBank/DDBJ whole genome shotgun (WGS) entry which is preliminary data.</text>
</comment>
<accession>A0A7J8I1N0</accession>
<evidence type="ECO:0000313" key="3">
    <source>
        <dbReference type="Proteomes" id="UP000550707"/>
    </source>
</evidence>
<reference evidence="2 3" key="1">
    <citation type="journal article" date="2020" name="Nature">
        <title>Six reference-quality genomes reveal evolution of bat adaptations.</title>
        <authorList>
            <person name="Jebb D."/>
            <person name="Huang Z."/>
            <person name="Pippel M."/>
            <person name="Hughes G.M."/>
            <person name="Lavrichenko K."/>
            <person name="Devanna P."/>
            <person name="Winkler S."/>
            <person name="Jermiin L.S."/>
            <person name="Skirmuntt E.C."/>
            <person name="Katzourakis A."/>
            <person name="Burkitt-Gray L."/>
            <person name="Ray D.A."/>
            <person name="Sullivan K.A.M."/>
            <person name="Roscito J.G."/>
            <person name="Kirilenko B.M."/>
            <person name="Davalos L.M."/>
            <person name="Corthals A.P."/>
            <person name="Power M.L."/>
            <person name="Jones G."/>
            <person name="Ransome R.D."/>
            <person name="Dechmann D.K.N."/>
            <person name="Locatelli A.G."/>
            <person name="Puechmaille S.J."/>
            <person name="Fedrigo O."/>
            <person name="Jarvis E.D."/>
            <person name="Hiller M."/>
            <person name="Vernes S.C."/>
            <person name="Myers E.W."/>
            <person name="Teeling E.C."/>
        </authorList>
    </citation>
    <scope>NUCLEOTIDE SEQUENCE [LARGE SCALE GENOMIC DNA]</scope>
    <source>
        <strain evidence="2">MMolMol1</strain>
        <tissue evidence="2">Muscle</tissue>
    </source>
</reference>